<protein>
    <submittedName>
        <fullName evidence="1">Uncharacterized protein</fullName>
    </submittedName>
</protein>
<organism evidence="1 2">
    <name type="scientific">Tetrahymena thermophila (strain SB210)</name>
    <dbReference type="NCBI Taxonomy" id="312017"/>
    <lineage>
        <taxon>Eukaryota</taxon>
        <taxon>Sar</taxon>
        <taxon>Alveolata</taxon>
        <taxon>Ciliophora</taxon>
        <taxon>Intramacronucleata</taxon>
        <taxon>Oligohymenophorea</taxon>
        <taxon>Hymenostomatida</taxon>
        <taxon>Tetrahymenina</taxon>
        <taxon>Tetrahymenidae</taxon>
        <taxon>Tetrahymena</taxon>
    </lineage>
</organism>
<gene>
    <name evidence="1" type="ORF">TTHERM_000198015</name>
</gene>
<evidence type="ECO:0000313" key="1">
    <source>
        <dbReference type="EMBL" id="EWS76626.1"/>
    </source>
</evidence>
<accession>W7XKK9</accession>
<dbReference type="AlphaFoldDB" id="W7XKK9"/>
<dbReference type="EMBL" id="GG662857">
    <property type="protein sequence ID" value="EWS76626.1"/>
    <property type="molecule type" value="Genomic_DNA"/>
</dbReference>
<dbReference type="GeneID" id="24437783"/>
<reference evidence="2" key="1">
    <citation type="journal article" date="2006" name="PLoS Biol.">
        <title>Macronuclear genome sequence of the ciliate Tetrahymena thermophila, a model eukaryote.</title>
        <authorList>
            <person name="Eisen J.A."/>
            <person name="Coyne R.S."/>
            <person name="Wu M."/>
            <person name="Wu D."/>
            <person name="Thiagarajan M."/>
            <person name="Wortman J.R."/>
            <person name="Badger J.H."/>
            <person name="Ren Q."/>
            <person name="Amedeo P."/>
            <person name="Jones K.M."/>
            <person name="Tallon L.J."/>
            <person name="Delcher A.L."/>
            <person name="Salzberg S.L."/>
            <person name="Silva J.C."/>
            <person name="Haas B.J."/>
            <person name="Majoros W.H."/>
            <person name="Farzad M."/>
            <person name="Carlton J.M."/>
            <person name="Smith R.K. Jr."/>
            <person name="Garg J."/>
            <person name="Pearlman R.E."/>
            <person name="Karrer K.M."/>
            <person name="Sun L."/>
            <person name="Manning G."/>
            <person name="Elde N.C."/>
            <person name="Turkewitz A.P."/>
            <person name="Asai D.J."/>
            <person name="Wilkes D.E."/>
            <person name="Wang Y."/>
            <person name="Cai H."/>
            <person name="Collins K."/>
            <person name="Stewart B.A."/>
            <person name="Lee S.R."/>
            <person name="Wilamowska K."/>
            <person name="Weinberg Z."/>
            <person name="Ruzzo W.L."/>
            <person name="Wloga D."/>
            <person name="Gaertig J."/>
            <person name="Frankel J."/>
            <person name="Tsao C.-C."/>
            <person name="Gorovsky M.A."/>
            <person name="Keeling P.J."/>
            <person name="Waller R.F."/>
            <person name="Patron N.J."/>
            <person name="Cherry J.M."/>
            <person name="Stover N.A."/>
            <person name="Krieger C.J."/>
            <person name="del Toro C."/>
            <person name="Ryder H.F."/>
            <person name="Williamson S.C."/>
            <person name="Barbeau R.A."/>
            <person name="Hamilton E.P."/>
            <person name="Orias E."/>
        </authorList>
    </citation>
    <scope>NUCLEOTIDE SEQUENCE [LARGE SCALE GENOMIC DNA]</scope>
    <source>
        <strain evidence="2">SB210</strain>
    </source>
</reference>
<sequence length="145" mass="16963">MIPLSKLGRRLTTKIQSYLLLNYIHKLHNIQSKKEKCNFQHKPTQSIQLCTRYKQQSLFSTQELCKFLQQLVLNRLYCAKREHKVLQSKSQTCTSRRAKQELFHDGAATHNTFNFVNSKYKPQRRRICGNQSALGSSIEQGKVIH</sequence>
<evidence type="ECO:0000313" key="2">
    <source>
        <dbReference type="Proteomes" id="UP000009168"/>
    </source>
</evidence>
<name>W7XKK9_TETTS</name>
<dbReference type="Proteomes" id="UP000009168">
    <property type="component" value="Unassembled WGS sequence"/>
</dbReference>
<keyword evidence="2" id="KW-1185">Reference proteome</keyword>
<dbReference type="InParanoid" id="W7XKK9"/>
<proteinExistence type="predicted"/>
<dbReference type="RefSeq" id="XP_012650794.1">
    <property type="nucleotide sequence ID" value="XM_012795340.1"/>
</dbReference>
<dbReference type="KEGG" id="tet:TTHERM_000198015"/>